<feature type="binding site" evidence="9">
    <location>
        <begin position="253"/>
        <end position="260"/>
    </location>
    <ligand>
        <name>ATP</name>
        <dbReference type="ChEBI" id="CHEBI:30616"/>
    </ligand>
</feature>
<evidence type="ECO:0000256" key="2">
    <source>
        <dbReference type="ARBA" id="ARBA00022801"/>
    </source>
</evidence>
<evidence type="ECO:0000256" key="7">
    <source>
        <dbReference type="ARBA" id="ARBA00034808"/>
    </source>
</evidence>
<dbReference type="SUPFAM" id="SSF52540">
    <property type="entry name" value="P-loop containing nucleoside triphosphate hydrolases"/>
    <property type="match status" value="1"/>
</dbReference>
<reference evidence="11" key="2">
    <citation type="submission" date="2020-09" db="EMBL/GenBank/DDBJ databases">
        <authorList>
            <person name="Sun Q."/>
            <person name="Zhou Y."/>
        </authorList>
    </citation>
    <scope>NUCLEOTIDE SEQUENCE</scope>
    <source>
        <strain evidence="11">CGMCC 1.12921</strain>
    </source>
</reference>
<dbReference type="Gene3D" id="3.40.50.300">
    <property type="entry name" value="P-loop containing nucleotide triphosphate hydrolases"/>
    <property type="match status" value="2"/>
</dbReference>
<evidence type="ECO:0000313" key="11">
    <source>
        <dbReference type="EMBL" id="GGD00669.1"/>
    </source>
</evidence>
<dbReference type="InterPro" id="IPR014016">
    <property type="entry name" value="UvrD-like_ATP-bd"/>
</dbReference>
<dbReference type="GO" id="GO:0043138">
    <property type="term" value="F:3'-5' DNA helicase activity"/>
    <property type="evidence" value="ECO:0007669"/>
    <property type="project" value="UniProtKB-EC"/>
</dbReference>
<organism evidence="11 12">
    <name type="scientific">Aquisalinus flavus</name>
    <dbReference type="NCBI Taxonomy" id="1526572"/>
    <lineage>
        <taxon>Bacteria</taxon>
        <taxon>Pseudomonadati</taxon>
        <taxon>Pseudomonadota</taxon>
        <taxon>Alphaproteobacteria</taxon>
        <taxon>Parvularculales</taxon>
        <taxon>Parvularculaceae</taxon>
        <taxon>Aquisalinus</taxon>
    </lineage>
</organism>
<keyword evidence="5" id="KW-0413">Isomerase</keyword>
<evidence type="ECO:0000256" key="4">
    <source>
        <dbReference type="ARBA" id="ARBA00022840"/>
    </source>
</evidence>
<dbReference type="PROSITE" id="PS51198">
    <property type="entry name" value="UVRD_HELICASE_ATP_BIND"/>
    <property type="match status" value="1"/>
</dbReference>
<comment type="caution">
    <text evidence="11">The sequence shown here is derived from an EMBL/GenBank/DDBJ whole genome shotgun (WGS) entry which is preliminary data.</text>
</comment>
<accession>A0A8J2V667</accession>
<dbReference type="InterPro" id="IPR027417">
    <property type="entry name" value="P-loop_NTPase"/>
</dbReference>
<evidence type="ECO:0000256" key="9">
    <source>
        <dbReference type="PROSITE-ProRule" id="PRU00560"/>
    </source>
</evidence>
<dbReference type="EC" id="5.6.2.4" evidence="7"/>
<evidence type="ECO:0000256" key="3">
    <source>
        <dbReference type="ARBA" id="ARBA00022806"/>
    </source>
</evidence>
<gene>
    <name evidence="11" type="ORF">GCM10011342_07130</name>
</gene>
<evidence type="ECO:0000313" key="12">
    <source>
        <dbReference type="Proteomes" id="UP000613582"/>
    </source>
</evidence>
<evidence type="ECO:0000256" key="6">
    <source>
        <dbReference type="ARBA" id="ARBA00034617"/>
    </source>
</evidence>
<keyword evidence="12" id="KW-1185">Reference proteome</keyword>
<dbReference type="Proteomes" id="UP000613582">
    <property type="component" value="Unassembled WGS sequence"/>
</dbReference>
<reference evidence="11" key="1">
    <citation type="journal article" date="2014" name="Int. J. Syst. Evol. Microbiol.">
        <title>Complete genome sequence of Corynebacterium casei LMG S-19264T (=DSM 44701T), isolated from a smear-ripened cheese.</title>
        <authorList>
            <consortium name="US DOE Joint Genome Institute (JGI-PGF)"/>
            <person name="Walter F."/>
            <person name="Albersmeier A."/>
            <person name="Kalinowski J."/>
            <person name="Ruckert C."/>
        </authorList>
    </citation>
    <scope>NUCLEOTIDE SEQUENCE</scope>
    <source>
        <strain evidence="11">CGMCC 1.12921</strain>
    </source>
</reference>
<keyword evidence="2 9" id="KW-0378">Hydrolase</keyword>
<comment type="catalytic activity">
    <reaction evidence="8">
        <text>ATP + H2O = ADP + phosphate + H(+)</text>
        <dbReference type="Rhea" id="RHEA:13065"/>
        <dbReference type="ChEBI" id="CHEBI:15377"/>
        <dbReference type="ChEBI" id="CHEBI:15378"/>
        <dbReference type="ChEBI" id="CHEBI:30616"/>
        <dbReference type="ChEBI" id="CHEBI:43474"/>
        <dbReference type="ChEBI" id="CHEBI:456216"/>
        <dbReference type="EC" id="5.6.2.4"/>
    </reaction>
</comment>
<dbReference type="EMBL" id="BMGH01000001">
    <property type="protein sequence ID" value="GGD00669.1"/>
    <property type="molecule type" value="Genomic_DNA"/>
</dbReference>
<dbReference type="Pfam" id="PF13361">
    <property type="entry name" value="UvrD_C"/>
    <property type="match status" value="1"/>
</dbReference>
<keyword evidence="4 9" id="KW-0067">ATP-binding</keyword>
<sequence length="690" mass="77161">MTFLIADTFVKAVARLDNQSRKAAKLTALDLQMDPAGKGKSFHRIDKSRDENFWSVRASRDIRLIVHKTGERMVLCYVDHHDEAYAWAERRVFETHPTTRALQIVEIEERVEQPPAQDPATIPDHLIQQPVLPLANCTDEALLQYGVPPSWLARLRKADTDQLLDLASHLPQEAQEAVLSLAIGETPEPLAVEPEEADEALHPDAQRRFRFVDGKEELEAALNYPWDQWTVFLHPSQHAYAYRDYSGPARVGGSAGTGKTVVALHRAKWLSGKPGGKVLLSTFSRPLAVALTRKLGIMNGDEKRIVPTVHVASFVDAAAALYTLHHGREPYLAREADQKRILARHTDGITAYSEAFLWTEWRDVIDGWQLHRLEDYLEVSRTGRRSRIGKKQREDLWPVFEATRQTLIQRGMMTEAMLFEAVTALYTEKKEKPYSAIVIDEAQDLGPPELRFFAAIAPDDGNGLYFAGDLGQQIFQHPFSWKQLGVNVQGRSSTLTVNYRTSHQIRQSADRLLPEALSDLDGITSRRRGTVSLFNGPSPQVLKFASEGDEAEAVAGWLKQCLEDGIETHEIGLFVRDRDRLPRARGVAAAAGFDVETLSGSGRDAGDQIAIGVMHLAKGLEFKAVAVMACDEEALPLQSRIEQAVDEKDLDEIYDTERHLLYVACTRARERLLVTGTRPASEFLDDLGSS</sequence>
<dbReference type="AlphaFoldDB" id="A0A8J2V667"/>
<dbReference type="PANTHER" id="PTHR11070:SF45">
    <property type="entry name" value="DNA 3'-5' HELICASE"/>
    <property type="match status" value="1"/>
</dbReference>
<protein>
    <recommendedName>
        <fullName evidence="7">DNA 3'-5' helicase</fullName>
        <ecNumber evidence="7">5.6.2.4</ecNumber>
    </recommendedName>
</protein>
<evidence type="ECO:0000256" key="1">
    <source>
        <dbReference type="ARBA" id="ARBA00022741"/>
    </source>
</evidence>
<keyword evidence="3 9" id="KW-0347">Helicase</keyword>
<dbReference type="GO" id="GO:0016787">
    <property type="term" value="F:hydrolase activity"/>
    <property type="evidence" value="ECO:0007669"/>
    <property type="project" value="UniProtKB-UniRule"/>
</dbReference>
<proteinExistence type="predicted"/>
<evidence type="ECO:0000259" key="10">
    <source>
        <dbReference type="PROSITE" id="PS51198"/>
    </source>
</evidence>
<comment type="catalytic activity">
    <reaction evidence="6">
        <text>Couples ATP hydrolysis with the unwinding of duplex DNA by translocating in the 3'-5' direction.</text>
        <dbReference type="EC" id="5.6.2.4"/>
    </reaction>
</comment>
<dbReference type="GO" id="GO:0005829">
    <property type="term" value="C:cytosol"/>
    <property type="evidence" value="ECO:0007669"/>
    <property type="project" value="TreeGrafter"/>
</dbReference>
<evidence type="ECO:0000256" key="8">
    <source>
        <dbReference type="ARBA" id="ARBA00048988"/>
    </source>
</evidence>
<dbReference type="GO" id="GO:0000725">
    <property type="term" value="P:recombinational repair"/>
    <property type="evidence" value="ECO:0007669"/>
    <property type="project" value="TreeGrafter"/>
</dbReference>
<dbReference type="GO" id="GO:0003677">
    <property type="term" value="F:DNA binding"/>
    <property type="evidence" value="ECO:0007669"/>
    <property type="project" value="InterPro"/>
</dbReference>
<dbReference type="PANTHER" id="PTHR11070">
    <property type="entry name" value="UVRD / RECB / PCRA DNA HELICASE FAMILY MEMBER"/>
    <property type="match status" value="1"/>
</dbReference>
<feature type="domain" description="UvrD-like helicase ATP-binding" evidence="10">
    <location>
        <begin position="232"/>
        <end position="508"/>
    </location>
</feature>
<dbReference type="InterPro" id="IPR014017">
    <property type="entry name" value="DNA_helicase_UvrD-like_C"/>
</dbReference>
<keyword evidence="1 9" id="KW-0547">Nucleotide-binding</keyword>
<dbReference type="Pfam" id="PF00580">
    <property type="entry name" value="UvrD-helicase"/>
    <property type="match status" value="1"/>
</dbReference>
<dbReference type="InterPro" id="IPR000212">
    <property type="entry name" value="DNA_helicase_UvrD/REP"/>
</dbReference>
<evidence type="ECO:0000256" key="5">
    <source>
        <dbReference type="ARBA" id="ARBA00023235"/>
    </source>
</evidence>
<name>A0A8J2V667_9PROT</name>
<dbReference type="RefSeq" id="WP_188159909.1">
    <property type="nucleotide sequence ID" value="NZ_BMGH01000001.1"/>
</dbReference>
<dbReference type="GO" id="GO:0005524">
    <property type="term" value="F:ATP binding"/>
    <property type="evidence" value="ECO:0007669"/>
    <property type="project" value="UniProtKB-UniRule"/>
</dbReference>